<dbReference type="PIRSF" id="PIRSF000903">
    <property type="entry name" value="B5n-ttraPtase_sm"/>
    <property type="match status" value="1"/>
</dbReference>
<keyword evidence="8" id="KW-1185">Reference proteome</keyword>
<accession>A0ABQ1IU73</accession>
<evidence type="ECO:0000313" key="7">
    <source>
        <dbReference type="EMBL" id="GGB52130.1"/>
    </source>
</evidence>
<dbReference type="SUPFAM" id="SSF56300">
    <property type="entry name" value="Metallo-dependent phosphatases"/>
    <property type="match status" value="1"/>
</dbReference>
<evidence type="ECO:0000256" key="5">
    <source>
        <dbReference type="HAMAP-Rule" id="MF_00199"/>
    </source>
</evidence>
<dbReference type="EMBL" id="BMKE01000026">
    <property type="protein sequence ID" value="GGB52130.1"/>
    <property type="molecule type" value="Genomic_DNA"/>
</dbReference>
<dbReference type="HAMAP" id="MF_00199">
    <property type="entry name" value="ApaH"/>
    <property type="match status" value="1"/>
</dbReference>
<dbReference type="NCBIfam" id="NF001204">
    <property type="entry name" value="PRK00166.1"/>
    <property type="match status" value="1"/>
</dbReference>
<dbReference type="Pfam" id="PF00149">
    <property type="entry name" value="Metallophos"/>
    <property type="match status" value="1"/>
</dbReference>
<dbReference type="RefSeq" id="WP_188630620.1">
    <property type="nucleotide sequence ID" value="NZ_BMKE01000026.1"/>
</dbReference>
<dbReference type="Gene3D" id="3.60.21.10">
    <property type="match status" value="1"/>
</dbReference>
<name>A0ABQ1IU73_9GAMM</name>
<protein>
    <recommendedName>
        <fullName evidence="5">Bis(5'-nucleosyl)-tetraphosphatase, symmetrical</fullName>
        <ecNumber evidence="5">3.6.1.41</ecNumber>
    </recommendedName>
    <alternativeName>
        <fullName evidence="5">Ap4A hydrolase</fullName>
    </alternativeName>
    <alternativeName>
        <fullName evidence="5">Diadenosine 5',5'''-P1,P4-tetraphosphate pyrophosphohydrolase</fullName>
    </alternativeName>
    <alternativeName>
        <fullName evidence="5">Diadenosine tetraphosphatase</fullName>
    </alternativeName>
</protein>
<dbReference type="InterPro" id="IPR004843">
    <property type="entry name" value="Calcineurin-like_PHP"/>
</dbReference>
<organism evidence="7 8">
    <name type="scientific">Oceanisphaera marina</name>
    <dbReference type="NCBI Taxonomy" id="2017550"/>
    <lineage>
        <taxon>Bacteria</taxon>
        <taxon>Pseudomonadati</taxon>
        <taxon>Pseudomonadota</taxon>
        <taxon>Gammaproteobacteria</taxon>
        <taxon>Aeromonadales</taxon>
        <taxon>Aeromonadaceae</taxon>
        <taxon>Oceanisphaera</taxon>
    </lineage>
</organism>
<keyword evidence="3 5" id="KW-0378">Hydrolase</keyword>
<gene>
    <name evidence="5 7" type="primary">apaH</name>
    <name evidence="7" type="ORF">GCM10011502_26610</name>
</gene>
<comment type="catalytic activity">
    <reaction evidence="4 5">
        <text>P(1),P(4)-bis(5'-adenosyl) tetraphosphate + H2O = 2 ADP + 2 H(+)</text>
        <dbReference type="Rhea" id="RHEA:24252"/>
        <dbReference type="ChEBI" id="CHEBI:15377"/>
        <dbReference type="ChEBI" id="CHEBI:15378"/>
        <dbReference type="ChEBI" id="CHEBI:58141"/>
        <dbReference type="ChEBI" id="CHEBI:456216"/>
        <dbReference type="EC" id="3.6.1.41"/>
    </reaction>
</comment>
<dbReference type="NCBIfam" id="TIGR00668">
    <property type="entry name" value="apaH"/>
    <property type="match status" value="1"/>
</dbReference>
<evidence type="ECO:0000256" key="2">
    <source>
        <dbReference type="ARBA" id="ARBA00005419"/>
    </source>
</evidence>
<dbReference type="CDD" id="cd07422">
    <property type="entry name" value="MPP_ApaH"/>
    <property type="match status" value="1"/>
</dbReference>
<dbReference type="InterPro" id="IPR029052">
    <property type="entry name" value="Metallo-depent_PP-like"/>
</dbReference>
<comment type="function">
    <text evidence="1 5">Hydrolyzes diadenosine 5',5'''-P1,P4-tetraphosphate to yield ADP.</text>
</comment>
<dbReference type="InterPro" id="IPR004617">
    <property type="entry name" value="ApaH"/>
</dbReference>
<evidence type="ECO:0000256" key="4">
    <source>
        <dbReference type="ARBA" id="ARBA00049417"/>
    </source>
</evidence>
<evidence type="ECO:0000256" key="3">
    <source>
        <dbReference type="ARBA" id="ARBA00022801"/>
    </source>
</evidence>
<dbReference type="PANTHER" id="PTHR40942">
    <property type="match status" value="1"/>
</dbReference>
<sequence length="276" mass="30500">MTTYVIGDLQGCLTELNSLLAEVAFNPSRDTLWLTGDLVARGPDSLGCLRRVMALGNAATTVLGNHDLHLLAVANGIGKPKAADKISPILQATDSADLLYWLRQQPLLAEYTSGAAHQQGFAMSHAGIAPQWSIEQARIAARTAETELRSPHYQERLRQMYGNEPDFWRSDLSDLEQLRFTINSFTRMRLCHKDGRLDLAHKATLSQAPEHLTPWFTLRDDHQDPPLIFGHWAALEGQCEVPGVHALDTGCVWGGSMTLLCWETGERIATACPVYA</sequence>
<evidence type="ECO:0000313" key="8">
    <source>
        <dbReference type="Proteomes" id="UP000646152"/>
    </source>
</evidence>
<comment type="similarity">
    <text evidence="2 5">Belongs to the Ap4A hydrolase family.</text>
</comment>
<dbReference type="Proteomes" id="UP000646152">
    <property type="component" value="Unassembled WGS sequence"/>
</dbReference>
<reference evidence="8" key="1">
    <citation type="journal article" date="2019" name="Int. J. Syst. Evol. Microbiol.">
        <title>The Global Catalogue of Microorganisms (GCM) 10K type strain sequencing project: providing services to taxonomists for standard genome sequencing and annotation.</title>
        <authorList>
            <consortium name="The Broad Institute Genomics Platform"/>
            <consortium name="The Broad Institute Genome Sequencing Center for Infectious Disease"/>
            <person name="Wu L."/>
            <person name="Ma J."/>
        </authorList>
    </citation>
    <scope>NUCLEOTIDE SEQUENCE [LARGE SCALE GENOMIC DNA]</scope>
    <source>
        <strain evidence="8">CGMCC 1.15923</strain>
    </source>
</reference>
<dbReference type="EC" id="3.6.1.41" evidence="5"/>
<comment type="caution">
    <text evidence="7">The sequence shown here is derived from an EMBL/GenBank/DDBJ whole genome shotgun (WGS) entry which is preliminary data.</text>
</comment>
<proteinExistence type="inferred from homology"/>
<feature type="domain" description="Calcineurin-like phosphoesterase" evidence="6">
    <location>
        <begin position="1"/>
        <end position="147"/>
    </location>
</feature>
<evidence type="ECO:0000256" key="1">
    <source>
        <dbReference type="ARBA" id="ARBA00003413"/>
    </source>
</evidence>
<evidence type="ECO:0000259" key="6">
    <source>
        <dbReference type="Pfam" id="PF00149"/>
    </source>
</evidence>
<dbReference type="PANTHER" id="PTHR40942:SF4">
    <property type="entry name" value="CYTOCHROME C5"/>
    <property type="match status" value="1"/>
</dbReference>